<dbReference type="InterPro" id="IPR032821">
    <property type="entry name" value="PKS_assoc"/>
</dbReference>
<proteinExistence type="predicted"/>
<dbReference type="SUPFAM" id="SSF53901">
    <property type="entry name" value="Thiolase-like"/>
    <property type="match status" value="1"/>
</dbReference>
<feature type="domain" description="Carrier" evidence="9">
    <location>
        <begin position="1454"/>
        <end position="1532"/>
    </location>
</feature>
<dbReference type="InterPro" id="IPR036299">
    <property type="entry name" value="Polyketide_synth_docking_sf"/>
</dbReference>
<evidence type="ECO:0000256" key="5">
    <source>
        <dbReference type="ARBA" id="ARBA00023194"/>
    </source>
</evidence>
<keyword evidence="2" id="KW-0596">Phosphopantetheine</keyword>
<keyword evidence="6" id="KW-0511">Multifunctional enzyme</keyword>
<dbReference type="SUPFAM" id="SSF52151">
    <property type="entry name" value="FabD/lysophospholipase-like"/>
    <property type="match status" value="1"/>
</dbReference>
<organism evidence="11 12">
    <name type="scientific">Micromonospora purpureochromogenes</name>
    <dbReference type="NCBI Taxonomy" id="47872"/>
    <lineage>
        <taxon>Bacteria</taxon>
        <taxon>Bacillati</taxon>
        <taxon>Actinomycetota</taxon>
        <taxon>Actinomycetes</taxon>
        <taxon>Micromonosporales</taxon>
        <taxon>Micromonosporaceae</taxon>
        <taxon>Micromonospora</taxon>
    </lineage>
</organism>
<dbReference type="PROSITE" id="PS00012">
    <property type="entry name" value="PHOSPHOPANTETHEINE"/>
    <property type="match status" value="1"/>
</dbReference>
<dbReference type="InterPro" id="IPR016039">
    <property type="entry name" value="Thiolase-like"/>
</dbReference>
<dbReference type="InterPro" id="IPR036736">
    <property type="entry name" value="ACP-like_sf"/>
</dbReference>
<dbReference type="Pfam" id="PF16197">
    <property type="entry name" value="KAsynt_C_assoc"/>
    <property type="match status" value="1"/>
</dbReference>
<feature type="domain" description="Ketosynthase family 3 (KS3)" evidence="10">
    <location>
        <begin position="33"/>
        <end position="447"/>
    </location>
</feature>
<dbReference type="SMART" id="SM00823">
    <property type="entry name" value="PKS_PP"/>
    <property type="match status" value="1"/>
</dbReference>
<dbReference type="Pfam" id="PF08990">
    <property type="entry name" value="Docking"/>
    <property type="match status" value="1"/>
</dbReference>
<dbReference type="Gene3D" id="1.10.1200.10">
    <property type="entry name" value="ACP-like"/>
    <property type="match status" value="1"/>
</dbReference>
<dbReference type="InterPro" id="IPR041618">
    <property type="entry name" value="PKS_DE"/>
</dbReference>
<dbReference type="InterPro" id="IPR036291">
    <property type="entry name" value="NAD(P)-bd_dom_sf"/>
</dbReference>
<evidence type="ECO:0000256" key="6">
    <source>
        <dbReference type="ARBA" id="ARBA00023268"/>
    </source>
</evidence>
<keyword evidence="4 11" id="KW-0808">Transferase</keyword>
<accession>A0ABX2RNP2</accession>
<dbReference type="Gene3D" id="3.40.366.10">
    <property type="entry name" value="Malonyl-Coenzyme A Acyl Carrier Protein, domain 2"/>
    <property type="match status" value="1"/>
</dbReference>
<keyword evidence="5" id="KW-0045">Antibiotic biosynthesis</keyword>
<feature type="region of interest" description="Disordered" evidence="8">
    <location>
        <begin position="449"/>
        <end position="480"/>
    </location>
</feature>
<comment type="caution">
    <text evidence="11">The sequence shown here is derived from an EMBL/GenBank/DDBJ whole genome shotgun (WGS) entry which is preliminary data.</text>
</comment>
<dbReference type="SMART" id="SM00825">
    <property type="entry name" value="PKS_KS"/>
    <property type="match status" value="1"/>
</dbReference>
<dbReference type="InterPro" id="IPR016036">
    <property type="entry name" value="Malonyl_transacylase_ACP-bd"/>
</dbReference>
<evidence type="ECO:0000256" key="7">
    <source>
        <dbReference type="ARBA" id="ARBA00023315"/>
    </source>
</evidence>
<dbReference type="InterPro" id="IPR014030">
    <property type="entry name" value="Ketoacyl_synth_N"/>
</dbReference>
<dbReference type="InterPro" id="IPR057326">
    <property type="entry name" value="KR_dom"/>
</dbReference>
<dbReference type="RefSeq" id="WP_179804071.1">
    <property type="nucleotide sequence ID" value="NZ_JACCCQ010000001.1"/>
</dbReference>
<reference evidence="11 12" key="1">
    <citation type="submission" date="2020-07" db="EMBL/GenBank/DDBJ databases">
        <title>Sequencing the genomes of 1000 actinobacteria strains.</title>
        <authorList>
            <person name="Klenk H.-P."/>
        </authorList>
    </citation>
    <scope>NUCLEOTIDE SEQUENCE [LARGE SCALE GENOMIC DNA]</scope>
    <source>
        <strain evidence="11 12">DSM 43814</strain>
    </source>
</reference>
<protein>
    <submittedName>
        <fullName evidence="11">Acyl transferase domain-containing protein/acyl carrier protein</fullName>
    </submittedName>
</protein>
<dbReference type="InterPro" id="IPR014043">
    <property type="entry name" value="Acyl_transferase_dom"/>
</dbReference>
<dbReference type="InterPro" id="IPR020841">
    <property type="entry name" value="PKS_Beta-ketoAc_synthase_dom"/>
</dbReference>
<dbReference type="SUPFAM" id="SSF47336">
    <property type="entry name" value="ACP-like"/>
    <property type="match status" value="1"/>
</dbReference>
<dbReference type="InterPro" id="IPR015083">
    <property type="entry name" value="NorB/c/GfsB-D-like_docking"/>
</dbReference>
<evidence type="ECO:0000259" key="10">
    <source>
        <dbReference type="PROSITE" id="PS52004"/>
    </source>
</evidence>
<comment type="cofactor">
    <cofactor evidence="1">
        <name>pantetheine 4'-phosphate</name>
        <dbReference type="ChEBI" id="CHEBI:47942"/>
    </cofactor>
</comment>
<dbReference type="GO" id="GO:0016740">
    <property type="term" value="F:transferase activity"/>
    <property type="evidence" value="ECO:0007669"/>
    <property type="project" value="UniProtKB-KW"/>
</dbReference>
<dbReference type="Proteomes" id="UP000631553">
    <property type="component" value="Unassembled WGS sequence"/>
</dbReference>
<dbReference type="SMART" id="SM00822">
    <property type="entry name" value="PKS_KR"/>
    <property type="match status" value="1"/>
</dbReference>
<name>A0ABX2RNP2_9ACTN</name>
<dbReference type="InterPro" id="IPR050091">
    <property type="entry name" value="PKS_NRPS_Biosynth_Enz"/>
</dbReference>
<evidence type="ECO:0000259" key="9">
    <source>
        <dbReference type="PROSITE" id="PS50075"/>
    </source>
</evidence>
<dbReference type="Gene3D" id="3.40.47.10">
    <property type="match status" value="1"/>
</dbReference>
<dbReference type="CDD" id="cd00833">
    <property type="entry name" value="PKS"/>
    <property type="match status" value="1"/>
</dbReference>
<dbReference type="PROSITE" id="PS50075">
    <property type="entry name" value="CARRIER"/>
    <property type="match status" value="1"/>
</dbReference>
<dbReference type="InterPro" id="IPR013968">
    <property type="entry name" value="PKS_KR"/>
</dbReference>
<evidence type="ECO:0000256" key="3">
    <source>
        <dbReference type="ARBA" id="ARBA00022553"/>
    </source>
</evidence>
<evidence type="ECO:0000256" key="8">
    <source>
        <dbReference type="SAM" id="MobiDB-lite"/>
    </source>
</evidence>
<evidence type="ECO:0000313" key="11">
    <source>
        <dbReference type="EMBL" id="NYF58128.1"/>
    </source>
</evidence>
<dbReference type="Pfam" id="PF02801">
    <property type="entry name" value="Ketoacyl-synt_C"/>
    <property type="match status" value="1"/>
</dbReference>
<dbReference type="EMBL" id="JACCCQ010000001">
    <property type="protein sequence ID" value="NYF58128.1"/>
    <property type="molecule type" value="Genomic_DNA"/>
</dbReference>
<dbReference type="SMART" id="SM01294">
    <property type="entry name" value="PKS_PP_betabranch"/>
    <property type="match status" value="1"/>
</dbReference>
<dbReference type="SMART" id="SM00827">
    <property type="entry name" value="PKS_AT"/>
    <property type="match status" value="1"/>
</dbReference>
<dbReference type="SUPFAM" id="SSF51735">
    <property type="entry name" value="NAD(P)-binding Rossmann-fold domains"/>
    <property type="match status" value="2"/>
</dbReference>
<dbReference type="InterPro" id="IPR014031">
    <property type="entry name" value="Ketoacyl_synth_C"/>
</dbReference>
<dbReference type="Pfam" id="PF08659">
    <property type="entry name" value="KR"/>
    <property type="match status" value="1"/>
</dbReference>
<dbReference type="SUPFAM" id="SSF101173">
    <property type="entry name" value="Docking domain B of the erythromycin polyketide synthase (DEBS)"/>
    <property type="match status" value="1"/>
</dbReference>
<dbReference type="InterPro" id="IPR006162">
    <property type="entry name" value="Ppantetheine_attach_site"/>
</dbReference>
<evidence type="ECO:0000313" key="12">
    <source>
        <dbReference type="Proteomes" id="UP000631553"/>
    </source>
</evidence>
<dbReference type="Pfam" id="PF00698">
    <property type="entry name" value="Acyl_transf_1"/>
    <property type="match status" value="1"/>
</dbReference>
<keyword evidence="12" id="KW-1185">Reference proteome</keyword>
<dbReference type="InterPro" id="IPR016035">
    <property type="entry name" value="Acyl_Trfase/lysoPLipase"/>
</dbReference>
<dbReference type="Gene3D" id="3.40.50.720">
    <property type="entry name" value="NAD(P)-binding Rossmann-like Domain"/>
    <property type="match status" value="1"/>
</dbReference>
<evidence type="ECO:0000256" key="1">
    <source>
        <dbReference type="ARBA" id="ARBA00001957"/>
    </source>
</evidence>
<dbReference type="Pfam" id="PF00109">
    <property type="entry name" value="ketoacyl-synt"/>
    <property type="match status" value="1"/>
</dbReference>
<dbReference type="InterPro" id="IPR020806">
    <property type="entry name" value="PKS_PP-bd"/>
</dbReference>
<dbReference type="Pfam" id="PF00550">
    <property type="entry name" value="PP-binding"/>
    <property type="match status" value="1"/>
</dbReference>
<dbReference type="PROSITE" id="PS52004">
    <property type="entry name" value="KS3_2"/>
    <property type="match status" value="1"/>
</dbReference>
<dbReference type="InterPro" id="IPR018201">
    <property type="entry name" value="Ketoacyl_synth_AS"/>
</dbReference>
<sequence>MATDDKLRDYLKRATADLQQTRRRLHDAEQRWHEPIAIVAAACRFPGGVRTPDDLWELVASGGDAISGFPQNRGWDVAGLYDPEPATPGRTYCVNGGFLHDAGEFDADFFKISPREARETDPQQRLLLETAWEVVERAGIDPASLKGSATGVFAGLVYHDYAAKGVGSLASVASGRVAYALGLEGPAVTVDTACSSSLVSVHLAAHALRAGECGLALAGGVTVMSTPDSFVGFSQDRGLAPNGRCKSFSADADGTAWGEGIGLLLLERLADARRHGHPVLGLVRGSAVNSDGASNGLSAPNGPAQQRVIRAALAAAQLTADQVDAVEAHGTGTTLGDPIEAQALLATYGQGRPADRPLWLGSFKSNVGHAQAAAGVGGIIKMLAAMRHDTLPQTLHVKEPTPNVDWSTGNVRLLTEARPWPRGDRPRRAGVSAFGLSGTNAHVIVEEPPAEATQGDSAPNRSEAARTQTTTAPTGNDAGARPVALLVSGRDEPALRAQARRLAGHLEEHADQALADVAYSLATTRAALEHRAAVIGADHAALRTGLAALADGTAAAHLVRDTVRVDGRTAFCFTGQGAQRPGMGRQLHAAFPAFADAFDAAVAALDPHLARPLREVVWGADADPLNDTGYAQPALFALEVALYRLLESWGVRPAYLIGHSIGELAAAHVAGVLTLPDAAALVAARGRLMGALPPGGAMVAVQATEEEVRPLLDERVDLAAVNGPRAVVVSGVEAAALAVAEQLRGLGRRTRRLAVSHAFHSPLMEPMLTDFAEVARSLRYTAPTLPVVSTLTGQPVTGELTDPEHWVRQVRGTVRFHDSVRWLADQGVTTFLELGPDAALSATGPDCVGDGRDAVFVPLLRRDRDEERELVTALARAHTRGTAVDWAAVHPGARRVELPTYEFQRRWYWWEAPEPVAADPTFLDDLAAADPAALAADLGVDPAALGQVLPALSALRRRHADRSAVDGWRYRVVWESVADPEPGPAPARWLVAVPDGYDNDLRVGMIAATLAEQGGEVVRLPVADADRNALAARLRELPGAGTVLLSLLALDDRPHPEHPALTRGLAATVALVQALGDAQLDAPIWCLTTGAVAVDPSESADPAQAAVHGLGTGLALDLPRHWGGLVDLPEFPDPAALRRLRALVTATGGEDHVAVREGGVRARRMVRAARPVAPPSWRPRGTVLVTGGTGGLGAHVARALARAGAEHLVLVGRRGKDTPGAEALAAELTGLGAEVTLAACDVADRDQLRDLLDGLPARWPLTAVVHAAGAMQRIAPVGELTLAEIAAVAAAKVAGAAHLDDLLADTELDAFVLFSSGAAVWGSAGQAGYAAANAYLDALAARRRARGRAAASIAWGSWDSGMVDADLAAGMRRLGAPPMRPELAITALPEAYRADADDLVVADIDWSRFAPVYTMARRRPLLDALPEVAEAVAGDATNAPTGLADRLAGLPPAQRARALLDTVRAEVAALLGYDNPAALDPARPFADLGFDSVAAMDLRQRLTAATGQALPATLVFDHPTPAAVAEFVGAELGVGGGDATTGPAADLDRLEASLAALPEDDADRPALAARLRALIGLVDPSAGDDRLGEAATADEIFDFIDNELGLR</sequence>
<keyword evidence="7" id="KW-0012">Acyltransferase</keyword>
<gene>
    <name evidence="11" type="ORF">HDA35_003959</name>
</gene>
<dbReference type="InterPro" id="IPR009081">
    <property type="entry name" value="PP-bd_ACP"/>
</dbReference>
<dbReference type="Pfam" id="PF18369">
    <property type="entry name" value="PKS_DE"/>
    <property type="match status" value="1"/>
</dbReference>
<dbReference type="PANTHER" id="PTHR43775:SF51">
    <property type="entry name" value="INACTIVE PHENOLPHTHIOCEROL SYNTHESIS POLYKETIDE SYNTHASE TYPE I PKS1-RELATED"/>
    <property type="match status" value="1"/>
</dbReference>
<keyword evidence="3" id="KW-0597">Phosphoprotein</keyword>
<dbReference type="InterPro" id="IPR001227">
    <property type="entry name" value="Ac_transferase_dom_sf"/>
</dbReference>
<dbReference type="PROSITE" id="PS00606">
    <property type="entry name" value="KS3_1"/>
    <property type="match status" value="1"/>
</dbReference>
<evidence type="ECO:0000256" key="4">
    <source>
        <dbReference type="ARBA" id="ARBA00022679"/>
    </source>
</evidence>
<dbReference type="PANTHER" id="PTHR43775">
    <property type="entry name" value="FATTY ACID SYNTHASE"/>
    <property type="match status" value="1"/>
</dbReference>
<feature type="compositionally biased region" description="Polar residues" evidence="8">
    <location>
        <begin position="454"/>
        <end position="474"/>
    </location>
</feature>
<dbReference type="Gene3D" id="3.30.70.3290">
    <property type="match status" value="1"/>
</dbReference>
<dbReference type="NCBIfam" id="NF045894">
    <property type="entry name" value="PKS_plus_SDR"/>
    <property type="match status" value="1"/>
</dbReference>
<evidence type="ECO:0000256" key="2">
    <source>
        <dbReference type="ARBA" id="ARBA00022450"/>
    </source>
</evidence>
<dbReference type="CDD" id="cd08952">
    <property type="entry name" value="KR_1_SDR_x"/>
    <property type="match status" value="1"/>
</dbReference>
<dbReference type="SUPFAM" id="SSF55048">
    <property type="entry name" value="Probable ACP-binding domain of malonyl-CoA ACP transacylase"/>
    <property type="match status" value="1"/>
</dbReference>